<dbReference type="InterPro" id="IPR037057">
    <property type="entry name" value="DNA_rep_MutH/T2_RE_sf"/>
</dbReference>
<name>A0ABU6IYK6_9ACTN</name>
<keyword evidence="1" id="KW-0540">Nuclease</keyword>
<sequence length="494" mass="56153">MADIAFDPSDPASIERYAKRLEGMTFREVLDLGIVPEGVAREYNNRRYKGGMGTFIEERFFGYKANSDQEPDFPEAGVELKASCFDVKKNGDYSAGERLVLTMIPMGGPIADDFFASHVWRKSEKILLVYYERDRSIDSYDQVIRYVKLITPSEEDLKIIREDYDKIASLVKAGKAEELSEGMTSYLGACTKGASEATMWVDQFYPPHTPAKKRAFCFKRSYMDYLLHSAMMPGRQPAEPIVPSADVLDEMTFEEYVLSLLQPHFGKTDRALCDMLGLEYTGNKAQWVRIVYSLLGLRGERAEEFEKANVSVRTVRVEERGAIVESLSLDTFKFCDIANQEWDDSALKAYFEETRFLFVSFLKTSEGLCLEGARFWSMPMRDIEGPLRDCWERTKEVVSRGVELEIAIRKNGEVVIKNNLPKKTDKGSIAHVRPHTSKRAYKLEGGFEIGDIERDGDELPDGRIMTQQSFWLNNTYVYGIVSLSGDHEGDGEIS</sequence>
<keyword evidence="6" id="KW-1185">Reference proteome</keyword>
<evidence type="ECO:0000256" key="3">
    <source>
        <dbReference type="ARBA" id="ARBA00022801"/>
    </source>
</evidence>
<dbReference type="InterPro" id="IPR011337">
    <property type="entry name" value="DNA_rep_MutH/RE_typeII_Sau3AI"/>
</dbReference>
<organism evidence="5 6">
    <name type="scientific">Adlercreutzia shanghongiae</name>
    <dbReference type="NCBI Taxonomy" id="3111773"/>
    <lineage>
        <taxon>Bacteria</taxon>
        <taxon>Bacillati</taxon>
        <taxon>Actinomycetota</taxon>
        <taxon>Coriobacteriia</taxon>
        <taxon>Eggerthellales</taxon>
        <taxon>Eggerthellaceae</taxon>
        <taxon>Adlercreutzia</taxon>
    </lineage>
</organism>
<proteinExistence type="predicted"/>
<dbReference type="Pfam" id="PF02976">
    <property type="entry name" value="MutH"/>
    <property type="match status" value="1"/>
</dbReference>
<dbReference type="SUPFAM" id="SSF52980">
    <property type="entry name" value="Restriction endonuclease-like"/>
    <property type="match status" value="2"/>
</dbReference>
<dbReference type="EMBL" id="JAYMFH010000006">
    <property type="protein sequence ID" value="MEC4294941.1"/>
    <property type="molecule type" value="Genomic_DNA"/>
</dbReference>
<keyword evidence="2 5" id="KW-0255">Endonuclease</keyword>
<dbReference type="CDD" id="cd22355">
    <property type="entry name" value="Sau3AI_C"/>
    <property type="match status" value="1"/>
</dbReference>
<gene>
    <name evidence="5" type="ORF">VJ920_06435</name>
</gene>
<reference evidence="5 6" key="1">
    <citation type="submission" date="2024-01" db="EMBL/GenBank/DDBJ databases">
        <title>novel species in genus Adlercreutzia.</title>
        <authorList>
            <person name="Liu X."/>
        </authorList>
    </citation>
    <scope>NUCLEOTIDE SEQUENCE [LARGE SCALE GENOMIC DNA]</scope>
    <source>
        <strain evidence="5 6">R22</strain>
    </source>
</reference>
<dbReference type="SMART" id="SM00927">
    <property type="entry name" value="MutH"/>
    <property type="match status" value="1"/>
</dbReference>
<accession>A0ABU6IYK6</accession>
<dbReference type="InterPro" id="IPR011335">
    <property type="entry name" value="Restrct_endonuc-II-like"/>
</dbReference>
<dbReference type="RefSeq" id="WP_326454656.1">
    <property type="nucleotide sequence ID" value="NZ_JAYMFH010000006.1"/>
</dbReference>
<evidence type="ECO:0000256" key="2">
    <source>
        <dbReference type="ARBA" id="ARBA00022759"/>
    </source>
</evidence>
<feature type="domain" description="DNA mismatch repair MutH/Type II restriction enzyme Sau3AI" evidence="4">
    <location>
        <begin position="63"/>
        <end position="163"/>
    </location>
</feature>
<evidence type="ECO:0000256" key="1">
    <source>
        <dbReference type="ARBA" id="ARBA00022722"/>
    </source>
</evidence>
<protein>
    <submittedName>
        <fullName evidence="5">Sau3AI family type II restriction endonuclease</fullName>
    </submittedName>
</protein>
<comment type="caution">
    <text evidence="5">The sequence shown here is derived from an EMBL/GenBank/DDBJ whole genome shotgun (WGS) entry which is preliminary data.</text>
</comment>
<evidence type="ECO:0000259" key="4">
    <source>
        <dbReference type="SMART" id="SM00927"/>
    </source>
</evidence>
<dbReference type="GO" id="GO:0004519">
    <property type="term" value="F:endonuclease activity"/>
    <property type="evidence" value="ECO:0007669"/>
    <property type="project" value="UniProtKB-KW"/>
</dbReference>
<dbReference type="CDD" id="cd22356">
    <property type="entry name" value="Sau3AI_N-like"/>
    <property type="match status" value="1"/>
</dbReference>
<dbReference type="Proteomes" id="UP001343724">
    <property type="component" value="Unassembled WGS sequence"/>
</dbReference>
<evidence type="ECO:0000313" key="5">
    <source>
        <dbReference type="EMBL" id="MEC4294941.1"/>
    </source>
</evidence>
<dbReference type="NCBIfam" id="NF040973">
    <property type="entry name" value="restrict_Sau3AI"/>
    <property type="match status" value="1"/>
</dbReference>
<dbReference type="Gene3D" id="3.40.600.10">
    <property type="entry name" value="DNA mismatch repair MutH/Restriction endonuclease, type II"/>
    <property type="match status" value="2"/>
</dbReference>
<evidence type="ECO:0000313" key="6">
    <source>
        <dbReference type="Proteomes" id="UP001343724"/>
    </source>
</evidence>
<keyword evidence="3" id="KW-0378">Hydrolase</keyword>